<dbReference type="EMBL" id="CP040916">
    <property type="protein sequence ID" value="QDQ10008.1"/>
    <property type="molecule type" value="Genomic_DNA"/>
</dbReference>
<dbReference type="SUPFAM" id="SSF50494">
    <property type="entry name" value="Trypsin-like serine proteases"/>
    <property type="match status" value="1"/>
</dbReference>
<dbReference type="InterPro" id="IPR009003">
    <property type="entry name" value="Peptidase_S1_PA"/>
</dbReference>
<gene>
    <name evidence="3" type="ORF">FH965_05095</name>
</gene>
<name>A0A516R2X1_STRST</name>
<dbReference type="PROSITE" id="PS00135">
    <property type="entry name" value="TRYPSIN_SER"/>
    <property type="match status" value="1"/>
</dbReference>
<evidence type="ECO:0000313" key="4">
    <source>
        <dbReference type="Proteomes" id="UP000316806"/>
    </source>
</evidence>
<feature type="signal peptide" evidence="1">
    <location>
        <begin position="1"/>
        <end position="22"/>
    </location>
</feature>
<reference evidence="3 4" key="1">
    <citation type="journal article" date="2019" name="J. Ind. Microbiol. Biotechnol.">
        <title>The complete genomic sequence of Streptomyces spectabilis NRRL-2792 and identification of secondary metabolite biosynthetic gene clusters.</title>
        <authorList>
            <person name="Sinha A."/>
            <person name="Phillips-Salemka S."/>
            <person name="Niraula T.A."/>
            <person name="Short K.A."/>
            <person name="Niraula N.P."/>
        </authorList>
    </citation>
    <scope>NUCLEOTIDE SEQUENCE [LARGE SCALE GENOMIC DNA]</scope>
    <source>
        <strain evidence="3 4">NRRL 2792</strain>
    </source>
</reference>
<evidence type="ECO:0000256" key="1">
    <source>
        <dbReference type="SAM" id="SignalP"/>
    </source>
</evidence>
<organism evidence="3 4">
    <name type="scientific">Streptomyces spectabilis</name>
    <dbReference type="NCBI Taxonomy" id="68270"/>
    <lineage>
        <taxon>Bacteria</taxon>
        <taxon>Bacillati</taxon>
        <taxon>Actinomycetota</taxon>
        <taxon>Actinomycetes</taxon>
        <taxon>Kitasatosporales</taxon>
        <taxon>Streptomycetaceae</taxon>
        <taxon>Streptomyces</taxon>
    </lineage>
</organism>
<dbReference type="InterPro" id="IPR043504">
    <property type="entry name" value="Peptidase_S1_PA_chymotrypsin"/>
</dbReference>
<dbReference type="PROSITE" id="PS00134">
    <property type="entry name" value="TRYPSIN_HIS"/>
    <property type="match status" value="1"/>
</dbReference>
<sequence length="394" mass="41521">MRRHKTLLATGAAVFSMALLGAAGQGASADQPDRETVSVGQLAGKDAARKMAEQRPLVAAADVIRWAQERGRYDGFTGIALERNRVALYWKGELPAPVRTALAKARGKAHVRVVAAPYSLKELKSASARLQERLRADPSLGHTVKIPADGSGLVVAADPGRGAAASAERRAAALKEDLGVPVRTVREGRMKERGRDNDSFPWSGGALLKNNGNPNCTSGFGVRNGSGAQYVLTAAHCGQAGDRYTNGADQYVGTPGPRHQPHDVMLIPTSDVDNFMYTGGRGGDERGVRVEGWDWVYTGEYLCQSGVTSAGVTGGPVCNLKVKFFYNDSEDLVEAEQMNGQEAARGGDSGGPVYAAAAGGGAIAKGTVTRSLGSGLGFQDFGTAWRDFGVWIDK</sequence>
<proteinExistence type="predicted"/>
<dbReference type="Gene3D" id="2.40.10.10">
    <property type="entry name" value="Trypsin-like serine proteases"/>
    <property type="match status" value="2"/>
</dbReference>
<feature type="chain" id="PRO_5039025482" description="Peptidase S1 domain-containing protein" evidence="1">
    <location>
        <begin position="23"/>
        <end position="394"/>
    </location>
</feature>
<dbReference type="GO" id="GO:0006508">
    <property type="term" value="P:proteolysis"/>
    <property type="evidence" value="ECO:0007669"/>
    <property type="project" value="InterPro"/>
</dbReference>
<dbReference type="InterPro" id="IPR018114">
    <property type="entry name" value="TRYPSIN_HIS"/>
</dbReference>
<dbReference type="GO" id="GO:0004252">
    <property type="term" value="F:serine-type endopeptidase activity"/>
    <property type="evidence" value="ECO:0007669"/>
    <property type="project" value="InterPro"/>
</dbReference>
<feature type="domain" description="Peptidase S1" evidence="2">
    <location>
        <begin position="185"/>
        <end position="394"/>
    </location>
</feature>
<evidence type="ECO:0000313" key="3">
    <source>
        <dbReference type="EMBL" id="QDQ10008.1"/>
    </source>
</evidence>
<dbReference type="AlphaFoldDB" id="A0A516R2X1"/>
<dbReference type="PROSITE" id="PS50240">
    <property type="entry name" value="TRYPSIN_DOM"/>
    <property type="match status" value="1"/>
</dbReference>
<evidence type="ECO:0000259" key="2">
    <source>
        <dbReference type="PROSITE" id="PS50240"/>
    </source>
</evidence>
<protein>
    <recommendedName>
        <fullName evidence="2">Peptidase S1 domain-containing protein</fullName>
    </recommendedName>
</protein>
<dbReference type="InterPro" id="IPR033116">
    <property type="entry name" value="TRYPSIN_SER"/>
</dbReference>
<accession>A0A516R2X1</accession>
<dbReference type="Proteomes" id="UP000316806">
    <property type="component" value="Chromosome"/>
</dbReference>
<dbReference type="InterPro" id="IPR001254">
    <property type="entry name" value="Trypsin_dom"/>
</dbReference>
<keyword evidence="1" id="KW-0732">Signal</keyword>